<evidence type="ECO:0000259" key="10">
    <source>
        <dbReference type="Pfam" id="PF07687"/>
    </source>
</evidence>
<evidence type="ECO:0000256" key="1">
    <source>
        <dbReference type="ARBA" id="ARBA00001947"/>
    </source>
</evidence>
<dbReference type="CDD" id="cd03894">
    <property type="entry name" value="M20_ArgE"/>
    <property type="match status" value="1"/>
</dbReference>
<accession>A0A6C1KCG9</accession>
<dbReference type="InterPro" id="IPR002933">
    <property type="entry name" value="Peptidase_M20"/>
</dbReference>
<feature type="domain" description="Peptidase M20 dimerisation" evidence="10">
    <location>
        <begin position="173"/>
        <end position="280"/>
    </location>
</feature>
<evidence type="ECO:0000256" key="7">
    <source>
        <dbReference type="ARBA" id="ARBA00022801"/>
    </source>
</evidence>
<keyword evidence="9" id="KW-0170">Cobalt</keyword>
<dbReference type="Gene3D" id="3.40.630.10">
    <property type="entry name" value="Zn peptidases"/>
    <property type="match status" value="1"/>
</dbReference>
<evidence type="ECO:0000313" key="11">
    <source>
        <dbReference type="EMBL" id="TLX41247.1"/>
    </source>
</evidence>
<keyword evidence="7 11" id="KW-0378">Hydrolase</keyword>
<dbReference type="OrthoDB" id="9809784at2"/>
<dbReference type="SUPFAM" id="SSF53187">
    <property type="entry name" value="Zn-dependent exopeptidases"/>
    <property type="match status" value="1"/>
</dbReference>
<evidence type="ECO:0000256" key="3">
    <source>
        <dbReference type="ARBA" id="ARBA00022490"/>
    </source>
</evidence>
<proteinExistence type="inferred from homology"/>
<keyword evidence="6" id="KW-0479">Metal-binding</keyword>
<name>A0A6C1KCG9_XANAU</name>
<dbReference type="InterPro" id="IPR036264">
    <property type="entry name" value="Bact_exopeptidase_dim_dom"/>
</dbReference>
<comment type="similarity">
    <text evidence="2">Belongs to the peptidase M20A family. ArgE subfamily.</text>
</comment>
<keyword evidence="4" id="KW-0055">Arginine biosynthesis</keyword>
<dbReference type="GeneID" id="95775782"/>
<dbReference type="PANTHER" id="PTHR43808:SF31">
    <property type="entry name" value="N-ACETYL-L-CITRULLINE DEACETYLASE"/>
    <property type="match status" value="1"/>
</dbReference>
<evidence type="ECO:0000256" key="4">
    <source>
        <dbReference type="ARBA" id="ARBA00022571"/>
    </source>
</evidence>
<dbReference type="AlphaFoldDB" id="A0A6C1KCG9"/>
<keyword evidence="5" id="KW-0028">Amino-acid biosynthesis</keyword>
<evidence type="ECO:0000256" key="9">
    <source>
        <dbReference type="ARBA" id="ARBA00023285"/>
    </source>
</evidence>
<dbReference type="PANTHER" id="PTHR43808">
    <property type="entry name" value="ACETYLORNITHINE DEACETYLASE"/>
    <property type="match status" value="1"/>
</dbReference>
<dbReference type="InterPro" id="IPR050072">
    <property type="entry name" value="Peptidase_M20A"/>
</dbReference>
<dbReference type="GO" id="GO:0008777">
    <property type="term" value="F:acetylornithine deacetylase activity"/>
    <property type="evidence" value="ECO:0007669"/>
    <property type="project" value="UniProtKB-EC"/>
</dbReference>
<dbReference type="PROSITE" id="PS00759">
    <property type="entry name" value="ARGE_DAPE_CPG2_2"/>
    <property type="match status" value="1"/>
</dbReference>
<reference evidence="11 12" key="1">
    <citation type="submission" date="2019-05" db="EMBL/GenBank/DDBJ databases">
        <authorList>
            <person name="Zhou X."/>
        </authorList>
    </citation>
    <scope>NUCLEOTIDE SEQUENCE [LARGE SCALE GENOMIC DNA]</scope>
    <source>
        <strain evidence="11 12">DSM 432</strain>
    </source>
</reference>
<dbReference type="EMBL" id="VAUP01000038">
    <property type="protein sequence ID" value="TLX41247.1"/>
    <property type="molecule type" value="Genomic_DNA"/>
</dbReference>
<keyword evidence="3" id="KW-0963">Cytoplasm</keyword>
<evidence type="ECO:0000313" key="12">
    <source>
        <dbReference type="Proteomes" id="UP000305131"/>
    </source>
</evidence>
<dbReference type="NCBIfam" id="NF005710">
    <property type="entry name" value="PRK07522.1"/>
    <property type="match status" value="1"/>
</dbReference>
<keyword evidence="8" id="KW-0862">Zinc</keyword>
<dbReference type="Gene3D" id="3.30.70.360">
    <property type="match status" value="1"/>
</dbReference>
<comment type="cofactor">
    <cofactor evidence="1">
        <name>Zn(2+)</name>
        <dbReference type="ChEBI" id="CHEBI:29105"/>
    </cofactor>
</comment>
<organism evidence="11 12">
    <name type="scientific">Xanthobacter autotrophicus</name>
    <dbReference type="NCBI Taxonomy" id="280"/>
    <lineage>
        <taxon>Bacteria</taxon>
        <taxon>Pseudomonadati</taxon>
        <taxon>Pseudomonadota</taxon>
        <taxon>Alphaproteobacteria</taxon>
        <taxon>Hyphomicrobiales</taxon>
        <taxon>Xanthobacteraceae</taxon>
        <taxon>Xanthobacter</taxon>
    </lineage>
</organism>
<dbReference type="Proteomes" id="UP000305131">
    <property type="component" value="Unassembled WGS sequence"/>
</dbReference>
<evidence type="ECO:0000256" key="2">
    <source>
        <dbReference type="ARBA" id="ARBA00005691"/>
    </source>
</evidence>
<dbReference type="GO" id="GO:0046872">
    <property type="term" value="F:metal ion binding"/>
    <property type="evidence" value="ECO:0007669"/>
    <property type="project" value="UniProtKB-KW"/>
</dbReference>
<dbReference type="RefSeq" id="WP_138401288.1">
    <property type="nucleotide sequence ID" value="NZ_JBAFVI010000003.1"/>
</dbReference>
<dbReference type="Pfam" id="PF01546">
    <property type="entry name" value="Peptidase_M20"/>
    <property type="match status" value="1"/>
</dbReference>
<sequence>MSRQVSSEEILEKLISVASITDAPNEEVVAAVAAIAAPFARVRRLPNAGGEKTALLISIGPEDRAGIVLSAHTDVVAVAGQPWTSDPFRLAARDGRLYGRGTSDMKGFVACVLAALPAFAAADPQTPVHVALSYDEEIGCKGAGDLVAAVAALPARPLLCIVGEPTGMKVKRAHKGKTGWRATALGRTGHSALPHQAANAVTALARFAARLADLADELKTGAQDGAFDPPYATLHIGSLHGGGALNVVPDQAVMEFELRTIPGSDTAAPFRRIEALADEARAALKAQAPEADLLLEELSAYPALATAPDAPEAAAVARLTGDNAPPGTIAFGTEAGLYAQAGIPTLVCGPGDIARAHKADEWIGREELAQCDAMLARLADIIRRPAADWIRSEPRGA</sequence>
<evidence type="ECO:0000256" key="5">
    <source>
        <dbReference type="ARBA" id="ARBA00022605"/>
    </source>
</evidence>
<gene>
    <name evidence="11" type="primary">argE</name>
    <name evidence="11" type="ORF">FBQ73_20205</name>
</gene>
<dbReference type="InterPro" id="IPR010169">
    <property type="entry name" value="AcOrn-deacetyl"/>
</dbReference>
<evidence type="ECO:0000256" key="6">
    <source>
        <dbReference type="ARBA" id="ARBA00022723"/>
    </source>
</evidence>
<dbReference type="GO" id="GO:0006526">
    <property type="term" value="P:L-arginine biosynthetic process"/>
    <property type="evidence" value="ECO:0007669"/>
    <property type="project" value="UniProtKB-KW"/>
</dbReference>
<dbReference type="InterPro" id="IPR011650">
    <property type="entry name" value="Peptidase_M20_dimer"/>
</dbReference>
<evidence type="ECO:0000256" key="8">
    <source>
        <dbReference type="ARBA" id="ARBA00022833"/>
    </source>
</evidence>
<dbReference type="SUPFAM" id="SSF55031">
    <property type="entry name" value="Bacterial exopeptidase dimerisation domain"/>
    <property type="match status" value="1"/>
</dbReference>
<protein>
    <submittedName>
        <fullName evidence="11">Acetylornithine deacetylase</fullName>
        <ecNumber evidence="11">3.5.1.16</ecNumber>
    </submittedName>
</protein>
<dbReference type="NCBIfam" id="TIGR01892">
    <property type="entry name" value="AcOrn-deacetyl"/>
    <property type="match status" value="1"/>
</dbReference>
<comment type="caution">
    <text evidence="11">The sequence shown here is derived from an EMBL/GenBank/DDBJ whole genome shotgun (WGS) entry which is preliminary data.</text>
</comment>
<dbReference type="Pfam" id="PF07687">
    <property type="entry name" value="M20_dimer"/>
    <property type="match status" value="1"/>
</dbReference>
<dbReference type="EC" id="3.5.1.16" evidence="11"/>
<dbReference type="InterPro" id="IPR001261">
    <property type="entry name" value="ArgE/DapE_CS"/>
</dbReference>